<comment type="caution">
    <text evidence="1">The sequence shown here is derived from an EMBL/GenBank/DDBJ whole genome shotgun (WGS) entry which is preliminary data.</text>
</comment>
<sequence>MNLKDLSGTTILLAMLYFTAYGFYSGFSDFFGFPTSFISIGVPELVKYSVVVTGIIFSLLALLHFDTEEKHISFFVSCFFIVLAGGLALSMFYFMGGKGYLFDNNTRQIVGRSVLIGIFALMGVRSFSVFIRNGFKFEGKTHGVMLIGTSVFLPSAMGWAFAYLPYDTMFYSKDNKAYILANYSNNFVLGRCLKERSEFLLVEKINGEVTPVSTKETQEMKTCFLRASRNAVNQS</sequence>
<evidence type="ECO:0000313" key="2">
    <source>
        <dbReference type="Proteomes" id="UP000244004"/>
    </source>
</evidence>
<dbReference type="RefSeq" id="WP_022647155.1">
    <property type="nucleotide sequence ID" value="NZ_AP025764.1"/>
</dbReference>
<dbReference type="Proteomes" id="UP000244004">
    <property type="component" value="Unassembled WGS sequence"/>
</dbReference>
<protein>
    <submittedName>
        <fullName evidence="1">Uncharacterized protein</fullName>
    </submittedName>
</protein>
<dbReference type="AlphaFoldDB" id="A0A855VQS4"/>
<name>A0A855VQS4_9ENTR</name>
<proteinExistence type="predicted"/>
<evidence type="ECO:0000313" key="1">
    <source>
        <dbReference type="EMBL" id="PTX87393.1"/>
    </source>
</evidence>
<reference evidence="1 2" key="1">
    <citation type="submission" date="2018-01" db="EMBL/GenBank/DDBJ databases">
        <title>Geographic spread and resistance mechanisms of dominant carbapenem-resistant Enterobacter cloacae complex clones ST171 and ST78.</title>
        <authorList>
            <person name="Gomez-Simmonds A."/>
            <person name="Annavajhala M.K."/>
            <person name="Wang Z."/>
            <person name="Macesic N."/>
            <person name="Hu Y."/>
            <person name="Giddins M.J."/>
            <person name="O'Malley A."/>
            <person name="Toussaint N.C."/>
            <person name="Whittier S."/>
            <person name="Torres V.J."/>
            <person name="Uhlemann A.-C."/>
        </authorList>
    </citation>
    <scope>NUCLEOTIDE SEQUENCE [LARGE SCALE GENOMIC DNA]</scope>
    <source>
        <strain evidence="1 2">78</strain>
    </source>
</reference>
<accession>A0A855VQS4</accession>
<organism evidence="1 2">
    <name type="scientific">Enterobacter hormaechei</name>
    <dbReference type="NCBI Taxonomy" id="158836"/>
    <lineage>
        <taxon>Bacteria</taxon>
        <taxon>Pseudomonadati</taxon>
        <taxon>Pseudomonadota</taxon>
        <taxon>Gammaproteobacteria</taxon>
        <taxon>Enterobacterales</taxon>
        <taxon>Enterobacteriaceae</taxon>
        <taxon>Enterobacter</taxon>
        <taxon>Enterobacter cloacae complex</taxon>
    </lineage>
</organism>
<dbReference type="GeneID" id="99704581"/>
<dbReference type="EMBL" id="PNXT01000001">
    <property type="protein sequence ID" value="PTX87393.1"/>
    <property type="molecule type" value="Genomic_DNA"/>
</dbReference>
<gene>
    <name evidence="1" type="ORF">C1O12_02890</name>
</gene>